<evidence type="ECO:0000313" key="13">
    <source>
        <dbReference type="Proteomes" id="UP001626550"/>
    </source>
</evidence>
<dbReference type="InterPro" id="IPR017191">
    <property type="entry name" value="Junctophilin"/>
</dbReference>
<evidence type="ECO:0000256" key="8">
    <source>
        <dbReference type="ARBA" id="ARBA00022824"/>
    </source>
</evidence>
<dbReference type="SUPFAM" id="SSF82185">
    <property type="entry name" value="Histone H3 K4-specific methyltransferase SET7/9 N-terminal domain"/>
    <property type="match status" value="3"/>
</dbReference>
<dbReference type="GO" id="GO:0005789">
    <property type="term" value="C:endoplasmic reticulum membrane"/>
    <property type="evidence" value="ECO:0007669"/>
    <property type="project" value="UniProtKB-SubCell"/>
</dbReference>
<feature type="non-terminal residue" evidence="12">
    <location>
        <position position="1"/>
    </location>
</feature>
<organism evidence="12 13">
    <name type="scientific">Cichlidogyrus casuarinus</name>
    <dbReference type="NCBI Taxonomy" id="1844966"/>
    <lineage>
        <taxon>Eukaryota</taxon>
        <taxon>Metazoa</taxon>
        <taxon>Spiralia</taxon>
        <taxon>Lophotrochozoa</taxon>
        <taxon>Platyhelminthes</taxon>
        <taxon>Monogenea</taxon>
        <taxon>Monopisthocotylea</taxon>
        <taxon>Dactylogyridea</taxon>
        <taxon>Ancyrocephalidae</taxon>
        <taxon>Cichlidogyrus</taxon>
    </lineage>
</organism>
<dbReference type="GO" id="GO:0005886">
    <property type="term" value="C:plasma membrane"/>
    <property type="evidence" value="ECO:0007669"/>
    <property type="project" value="UniProtKB-SubCell"/>
</dbReference>
<protein>
    <submittedName>
        <fullName evidence="12">Junctophilin-1</fullName>
    </submittedName>
</protein>
<feature type="compositionally biased region" description="Low complexity" evidence="11">
    <location>
        <begin position="184"/>
        <end position="194"/>
    </location>
</feature>
<dbReference type="SMART" id="SM00698">
    <property type="entry name" value="MORN"/>
    <property type="match status" value="5"/>
</dbReference>
<keyword evidence="8" id="KW-0256">Endoplasmic reticulum</keyword>
<reference evidence="12 13" key="1">
    <citation type="submission" date="2024-11" db="EMBL/GenBank/DDBJ databases">
        <title>Adaptive evolution of stress response genes in parasites aligns with host niche diversity.</title>
        <authorList>
            <person name="Hahn C."/>
            <person name="Resl P."/>
        </authorList>
    </citation>
    <scope>NUCLEOTIDE SEQUENCE [LARGE SCALE GENOMIC DNA]</scope>
    <source>
        <strain evidence="12">EGGRZ-B1_66</strain>
        <tissue evidence="12">Body</tissue>
    </source>
</reference>
<keyword evidence="9" id="KW-1133">Transmembrane helix</keyword>
<keyword evidence="13" id="KW-1185">Reference proteome</keyword>
<feature type="compositionally biased region" description="Polar residues" evidence="11">
    <location>
        <begin position="133"/>
        <end position="147"/>
    </location>
</feature>
<evidence type="ECO:0000256" key="6">
    <source>
        <dbReference type="ARBA" id="ARBA00022692"/>
    </source>
</evidence>
<comment type="subcellular location">
    <subcellularLocation>
        <location evidence="3">Cell membrane</location>
    </subcellularLocation>
    <subcellularLocation>
        <location evidence="2">Endomembrane system</location>
        <topology evidence="2">Peripheral membrane protein</topology>
    </subcellularLocation>
    <subcellularLocation>
        <location evidence="1">Endoplasmic reticulum membrane</location>
        <topology evidence="1">Single-pass type IV membrane protein</topology>
    </subcellularLocation>
</comment>
<keyword evidence="5" id="KW-1003">Cell membrane</keyword>
<evidence type="ECO:0000256" key="10">
    <source>
        <dbReference type="ARBA" id="ARBA00023136"/>
    </source>
</evidence>
<dbReference type="PANTHER" id="PTHR23085">
    <property type="entry name" value="GH28348P"/>
    <property type="match status" value="1"/>
</dbReference>
<dbReference type="Pfam" id="PF02493">
    <property type="entry name" value="MORN"/>
    <property type="match status" value="6"/>
</dbReference>
<evidence type="ECO:0000313" key="12">
    <source>
        <dbReference type="EMBL" id="KAL3312539.1"/>
    </source>
</evidence>
<dbReference type="InterPro" id="IPR003409">
    <property type="entry name" value="MORN"/>
</dbReference>
<sequence>RAHGYGLATGPSNQGEYSGEWSTGFETCGLYIWPSGNSYAGSWCKGKRHGFGIQVKGKWVYRGGFTGGFCGRYGVKTSLLDKATFEGTWHLNQFDGYGVELKSNGSFYAGTWKKNKRHGLGVSQTILSNDSNASADNMTLSGDSNASMLPVGELTENSPNSTDISESTNASLDTSSPKLSTIRSSASNSNLASSTRVSKKALLGRALMKRLKKQHSTSDTCKSPQNLYTAFLARKLDFKGQETPTETYAGQWKENVRFGLGMLERTDGSSYTGEWADNMRNGLGVTHFADGSMEEGRYRGDKLVLELNRKNRLQMLRHVKVRDCLEEVIYKAKRMAQEAKENAAETAYTRAENAREVAITAETQAYNARHISDKARYIVRQLAPDFNQPGQFDFLAKNRLHGPPITDTIV</sequence>
<feature type="compositionally biased region" description="Polar residues" evidence="11">
    <location>
        <begin position="155"/>
        <end position="183"/>
    </location>
</feature>
<evidence type="ECO:0000256" key="3">
    <source>
        <dbReference type="ARBA" id="ARBA00004236"/>
    </source>
</evidence>
<evidence type="ECO:0000256" key="9">
    <source>
        <dbReference type="ARBA" id="ARBA00022989"/>
    </source>
</evidence>
<evidence type="ECO:0000256" key="2">
    <source>
        <dbReference type="ARBA" id="ARBA00004184"/>
    </source>
</evidence>
<keyword evidence="7" id="KW-0677">Repeat</keyword>
<dbReference type="Gene3D" id="2.20.110.10">
    <property type="entry name" value="Histone H3 K4-specific methyltransferase SET7/9 N-terminal domain"/>
    <property type="match status" value="1"/>
</dbReference>
<dbReference type="PANTHER" id="PTHR23085:SF16">
    <property type="entry name" value="GH28348P"/>
    <property type="match status" value="1"/>
</dbReference>
<dbReference type="Proteomes" id="UP001626550">
    <property type="component" value="Unassembled WGS sequence"/>
</dbReference>
<comment type="caution">
    <text evidence="12">The sequence shown here is derived from an EMBL/GenBank/DDBJ whole genome shotgun (WGS) entry which is preliminary data.</text>
</comment>
<comment type="similarity">
    <text evidence="4">Belongs to the junctophilin family.</text>
</comment>
<name>A0ABD2PYN0_9PLAT</name>
<evidence type="ECO:0000256" key="7">
    <source>
        <dbReference type="ARBA" id="ARBA00022737"/>
    </source>
</evidence>
<evidence type="ECO:0000256" key="4">
    <source>
        <dbReference type="ARBA" id="ARBA00008599"/>
    </source>
</evidence>
<dbReference type="EMBL" id="JBJKFK010001655">
    <property type="protein sequence ID" value="KAL3312539.1"/>
    <property type="molecule type" value="Genomic_DNA"/>
</dbReference>
<evidence type="ECO:0000256" key="5">
    <source>
        <dbReference type="ARBA" id="ARBA00022475"/>
    </source>
</evidence>
<evidence type="ECO:0000256" key="1">
    <source>
        <dbReference type="ARBA" id="ARBA00004163"/>
    </source>
</evidence>
<gene>
    <name evidence="12" type="primary">JPH1_1</name>
    <name evidence="12" type="ORF">Ciccas_008868</name>
</gene>
<dbReference type="AlphaFoldDB" id="A0ABD2PYN0"/>
<feature type="region of interest" description="Disordered" evidence="11">
    <location>
        <begin position="133"/>
        <end position="194"/>
    </location>
</feature>
<proteinExistence type="inferred from homology"/>
<accession>A0ABD2PYN0</accession>
<evidence type="ECO:0000256" key="11">
    <source>
        <dbReference type="SAM" id="MobiDB-lite"/>
    </source>
</evidence>
<keyword evidence="6" id="KW-0812">Transmembrane</keyword>
<keyword evidence="10" id="KW-0472">Membrane</keyword>